<evidence type="ECO:0000313" key="6">
    <source>
        <dbReference type="EMBL" id="VVE00046.1"/>
    </source>
</evidence>
<dbReference type="InterPro" id="IPR012893">
    <property type="entry name" value="HipA-like_C"/>
</dbReference>
<gene>
    <name evidence="6" type="ORF">PTE30175_02006</name>
</gene>
<dbReference type="OrthoDB" id="9805913at2"/>
<evidence type="ECO:0000256" key="2">
    <source>
        <dbReference type="ARBA" id="ARBA00022679"/>
    </source>
</evidence>
<dbReference type="PANTHER" id="PTHR37419:SF1">
    <property type="entry name" value="SERINE_THREONINE-PROTEIN KINASE TOXIN HIPA"/>
    <property type="match status" value="1"/>
</dbReference>
<keyword evidence="7" id="KW-1185">Reference proteome</keyword>
<dbReference type="Gene3D" id="1.10.1070.20">
    <property type="match status" value="1"/>
</dbReference>
<dbReference type="Pfam" id="PF13657">
    <property type="entry name" value="Couple_hipA"/>
    <property type="match status" value="1"/>
</dbReference>
<feature type="domain" description="HipA-like C-terminal" evidence="4">
    <location>
        <begin position="142"/>
        <end position="388"/>
    </location>
</feature>
<reference evidence="6 7" key="1">
    <citation type="submission" date="2019-08" db="EMBL/GenBank/DDBJ databases">
        <authorList>
            <person name="Peeters C."/>
        </authorList>
    </citation>
    <scope>NUCLEOTIDE SEQUENCE [LARGE SCALE GENOMIC DNA]</scope>
    <source>
        <strain evidence="6 7">LMG 30175</strain>
    </source>
</reference>
<keyword evidence="2" id="KW-0808">Transferase</keyword>
<comment type="similarity">
    <text evidence="1">Belongs to the HipA Ser/Thr kinase family.</text>
</comment>
<dbReference type="Pfam" id="PF07804">
    <property type="entry name" value="HipA_C"/>
    <property type="match status" value="1"/>
</dbReference>
<dbReference type="EMBL" id="CABPRZ010000007">
    <property type="protein sequence ID" value="VVE00046.1"/>
    <property type="molecule type" value="Genomic_DNA"/>
</dbReference>
<dbReference type="PANTHER" id="PTHR37419">
    <property type="entry name" value="SERINE/THREONINE-PROTEIN KINASE TOXIN HIPA"/>
    <property type="match status" value="1"/>
</dbReference>
<dbReference type="Proteomes" id="UP000414233">
    <property type="component" value="Unassembled WGS sequence"/>
</dbReference>
<dbReference type="GO" id="GO:0005829">
    <property type="term" value="C:cytosol"/>
    <property type="evidence" value="ECO:0007669"/>
    <property type="project" value="TreeGrafter"/>
</dbReference>
<evidence type="ECO:0000313" key="7">
    <source>
        <dbReference type="Proteomes" id="UP000414233"/>
    </source>
</evidence>
<accession>A0A5E4UJF2</accession>
<proteinExistence type="inferred from homology"/>
<evidence type="ECO:0000259" key="4">
    <source>
        <dbReference type="Pfam" id="PF07804"/>
    </source>
</evidence>
<dbReference type="AlphaFoldDB" id="A0A5E4UJF2"/>
<name>A0A5E4UJF2_9BURK</name>
<evidence type="ECO:0000256" key="1">
    <source>
        <dbReference type="ARBA" id="ARBA00010164"/>
    </source>
</evidence>
<evidence type="ECO:0000256" key="3">
    <source>
        <dbReference type="ARBA" id="ARBA00022777"/>
    </source>
</evidence>
<keyword evidence="3 6" id="KW-0418">Kinase</keyword>
<protein>
    <submittedName>
        <fullName evidence="6">Phosphatidylinositol kinase</fullName>
    </submittedName>
</protein>
<sequence length="435" mass="48057">MSNGKIKGLQVSTPQGESGRLVKESRFSFNYTTDDRSSEVSLLMPIRAESYAGSVLPSVFAMNRPEGYLLDKIRERFGKHFDLDDMRLLAITGQNQIGRLRYSEPGTAGEQRGAEVGLSTLLNSKASEGLFDYLVDVYLQSGISGFQPKIMIPDADKVSASSSVLGGGGTASWETAPLAEKSTAVTPDLIVKSAGEDYAFLAQNEYLCMSAAKQAGITVPDFWLSEDGSLFVMRRFDLEGPERKQLGFEDMAVLTTRTAEQKYHGSYEEVAKMIGAYCKENRVESQARFFEYVALSVMTRNGDAHLKNFGLLYEFPNGAPPRLAPLFDVVTTTVYPIRDPQSGRMLTDRELALNLHKKKDYPTRKNLVQFGRNVCGVPKPEVVLDRIEAAMRDVLKSEARRIDSGFLQTIKSEWEGGCSAVAAPRIFAAHPRKAP</sequence>
<feature type="domain" description="HipA N-terminal subdomain 1" evidence="5">
    <location>
        <begin position="9"/>
        <end position="102"/>
    </location>
</feature>
<dbReference type="RefSeq" id="WP_150696919.1">
    <property type="nucleotide sequence ID" value="NZ_CABPRZ010000007.1"/>
</dbReference>
<evidence type="ECO:0000259" key="5">
    <source>
        <dbReference type="Pfam" id="PF13657"/>
    </source>
</evidence>
<dbReference type="InterPro" id="IPR017508">
    <property type="entry name" value="HipA_N1"/>
</dbReference>
<dbReference type="GO" id="GO:0004674">
    <property type="term" value="F:protein serine/threonine kinase activity"/>
    <property type="evidence" value="ECO:0007669"/>
    <property type="project" value="TreeGrafter"/>
</dbReference>
<dbReference type="InterPro" id="IPR052028">
    <property type="entry name" value="HipA_Ser/Thr_kinase"/>
</dbReference>
<organism evidence="6 7">
    <name type="scientific">Pandoraea terrae</name>
    <dbReference type="NCBI Taxonomy" id="1537710"/>
    <lineage>
        <taxon>Bacteria</taxon>
        <taxon>Pseudomonadati</taxon>
        <taxon>Pseudomonadota</taxon>
        <taxon>Betaproteobacteria</taxon>
        <taxon>Burkholderiales</taxon>
        <taxon>Burkholderiaceae</taxon>
        <taxon>Pandoraea</taxon>
    </lineage>
</organism>